<gene>
    <name evidence="2" type="ORF">KOSB73_40127</name>
</gene>
<accession>A0A285B991</accession>
<dbReference type="AlphaFoldDB" id="A0A285B991"/>
<keyword evidence="1" id="KW-0472">Membrane</keyword>
<evidence type="ECO:0000313" key="2">
    <source>
        <dbReference type="EMBL" id="SNU37581.1"/>
    </source>
</evidence>
<dbReference type="EMBL" id="FZTC01000034">
    <property type="protein sequence ID" value="SNU37581.1"/>
    <property type="molecule type" value="Genomic_DNA"/>
</dbReference>
<evidence type="ECO:0000313" key="3">
    <source>
        <dbReference type="Proteomes" id="UP000220639"/>
    </source>
</evidence>
<dbReference type="Proteomes" id="UP000220639">
    <property type="component" value="Unassembled WGS sequence"/>
</dbReference>
<proteinExistence type="predicted"/>
<name>A0A285B991_9ENTR</name>
<feature type="transmembrane region" description="Helical" evidence="1">
    <location>
        <begin position="27"/>
        <end position="45"/>
    </location>
</feature>
<organism evidence="2 3">
    <name type="scientific">Klebsiella grimontii</name>
    <dbReference type="NCBI Taxonomy" id="2058152"/>
    <lineage>
        <taxon>Bacteria</taxon>
        <taxon>Pseudomonadati</taxon>
        <taxon>Pseudomonadota</taxon>
        <taxon>Gammaproteobacteria</taxon>
        <taxon>Enterobacterales</taxon>
        <taxon>Enterobacteriaceae</taxon>
        <taxon>Klebsiella/Raoultella group</taxon>
        <taxon>Klebsiella</taxon>
    </lineage>
</organism>
<keyword evidence="1" id="KW-0812">Transmembrane</keyword>
<evidence type="ECO:0000256" key="1">
    <source>
        <dbReference type="SAM" id="Phobius"/>
    </source>
</evidence>
<sequence length="175" mass="20689">MCQLLFPYVPTFTNRWAVMQKIKHPKIIFMTLTLLFIIVLSTIYWKEQNNIECYSHITVLKDDHKLTMMLVFSSLKNRGQVEINGYYRNGNSATLAIHRMIQFNQERHGEHYTLTSVSVRKYTNDEISDTEISGLLPDFFLLRYRSLSLRVKTLLNGHRMLYLSGMPVYYCYDKS</sequence>
<reference evidence="3" key="1">
    <citation type="submission" date="2017-08" db="EMBL/GenBank/DDBJ databases">
        <authorList>
            <person name="Brisse S."/>
        </authorList>
    </citation>
    <scope>NUCLEOTIDE SEQUENCE [LARGE SCALE GENOMIC DNA]</scope>
    <source>
        <strain evidence="3">06D021</strain>
    </source>
</reference>
<protein>
    <submittedName>
        <fullName evidence="2">Uncharacterized protein</fullName>
    </submittedName>
</protein>
<keyword evidence="1" id="KW-1133">Transmembrane helix</keyword>